<dbReference type="GO" id="GO:0009738">
    <property type="term" value="P:abscisic acid-activated signaling pathway"/>
    <property type="evidence" value="ECO:0007669"/>
    <property type="project" value="TreeGrafter"/>
</dbReference>
<dbReference type="OrthoDB" id="1879545at2759"/>
<dbReference type="PANTHER" id="PTHR31213">
    <property type="entry name" value="OS08G0374000 PROTEIN-RELATED"/>
    <property type="match status" value="1"/>
</dbReference>
<dbReference type="GO" id="GO:0005737">
    <property type="term" value="C:cytoplasm"/>
    <property type="evidence" value="ECO:0007669"/>
    <property type="project" value="TreeGrafter"/>
</dbReference>
<sequence>MFGRVSEEIGVRVPATEAWKVYGTLKLADIVLESLPDLISKIDVVQGDGGVGTILHLFFTPGKPGETSYKEKFVVVDDEKRVKVAEVVEGGYLDMGFGSYRVRFEVIDKENGCCITRATIEYEVKEEENAALVSIQPLVAVMKVAANHLLQNYNNDTTTT</sequence>
<gene>
    <name evidence="4" type="ORF">PHJA_002364100</name>
</gene>
<evidence type="ECO:0000313" key="5">
    <source>
        <dbReference type="Proteomes" id="UP000653305"/>
    </source>
</evidence>
<keyword evidence="2" id="KW-0017">Alkaloid metabolism</keyword>
<feature type="domain" description="Bet v I/Major latex protein" evidence="3">
    <location>
        <begin position="1"/>
        <end position="152"/>
    </location>
</feature>
<dbReference type="PANTHER" id="PTHR31213:SF19">
    <property type="entry name" value="BET V I_MAJOR LATEX PROTEIN DOMAIN-CONTAINING PROTEIN"/>
    <property type="match status" value="1"/>
</dbReference>
<reference evidence="4" key="1">
    <citation type="submission" date="2020-07" db="EMBL/GenBank/DDBJ databases">
        <title>Ethylene signaling mediates host invasion by parasitic plants.</title>
        <authorList>
            <person name="Yoshida S."/>
        </authorList>
    </citation>
    <scope>NUCLEOTIDE SEQUENCE</scope>
    <source>
        <strain evidence="4">Okayama</strain>
    </source>
</reference>
<evidence type="ECO:0000313" key="4">
    <source>
        <dbReference type="EMBL" id="GFQ02202.1"/>
    </source>
</evidence>
<protein>
    <submittedName>
        <fullName evidence="4">S-norcoclaurine synthase</fullName>
    </submittedName>
</protein>
<dbReference type="Gene3D" id="3.30.530.20">
    <property type="match status" value="1"/>
</dbReference>
<evidence type="ECO:0000259" key="3">
    <source>
        <dbReference type="SMART" id="SM01037"/>
    </source>
</evidence>
<evidence type="ECO:0000256" key="2">
    <source>
        <dbReference type="ARBA" id="ARBA00022589"/>
    </source>
</evidence>
<dbReference type="SMART" id="SM01037">
    <property type="entry name" value="Bet_v_1"/>
    <property type="match status" value="1"/>
</dbReference>
<dbReference type="EMBL" id="BMAC01000731">
    <property type="protein sequence ID" value="GFQ02202.1"/>
    <property type="molecule type" value="Genomic_DNA"/>
</dbReference>
<organism evidence="4 5">
    <name type="scientific">Phtheirospermum japonicum</name>
    <dbReference type="NCBI Taxonomy" id="374723"/>
    <lineage>
        <taxon>Eukaryota</taxon>
        <taxon>Viridiplantae</taxon>
        <taxon>Streptophyta</taxon>
        <taxon>Embryophyta</taxon>
        <taxon>Tracheophyta</taxon>
        <taxon>Spermatophyta</taxon>
        <taxon>Magnoliopsida</taxon>
        <taxon>eudicotyledons</taxon>
        <taxon>Gunneridae</taxon>
        <taxon>Pentapetalae</taxon>
        <taxon>asterids</taxon>
        <taxon>lamiids</taxon>
        <taxon>Lamiales</taxon>
        <taxon>Orobanchaceae</taxon>
        <taxon>Orobanchaceae incertae sedis</taxon>
        <taxon>Phtheirospermum</taxon>
    </lineage>
</organism>
<dbReference type="GO" id="GO:0038023">
    <property type="term" value="F:signaling receptor activity"/>
    <property type="evidence" value="ECO:0007669"/>
    <property type="project" value="TreeGrafter"/>
</dbReference>
<comment type="caution">
    <text evidence="4">The sequence shown here is derived from an EMBL/GenBank/DDBJ whole genome shotgun (WGS) entry which is preliminary data.</text>
</comment>
<dbReference type="Pfam" id="PF00407">
    <property type="entry name" value="Bet_v_1"/>
    <property type="match status" value="1"/>
</dbReference>
<dbReference type="GO" id="GO:0009820">
    <property type="term" value="P:alkaloid metabolic process"/>
    <property type="evidence" value="ECO:0007669"/>
    <property type="project" value="UniProtKB-KW"/>
</dbReference>
<dbReference type="SUPFAM" id="SSF55961">
    <property type="entry name" value="Bet v1-like"/>
    <property type="match status" value="1"/>
</dbReference>
<dbReference type="GO" id="GO:0004864">
    <property type="term" value="F:protein phosphatase inhibitor activity"/>
    <property type="evidence" value="ECO:0007669"/>
    <property type="project" value="TreeGrafter"/>
</dbReference>
<proteinExistence type="inferred from homology"/>
<dbReference type="GO" id="GO:0005634">
    <property type="term" value="C:nucleus"/>
    <property type="evidence" value="ECO:0007669"/>
    <property type="project" value="TreeGrafter"/>
</dbReference>
<dbReference type="InterPro" id="IPR050279">
    <property type="entry name" value="Plant_def-hormone_signal"/>
</dbReference>
<dbReference type="AlphaFoldDB" id="A0A830D746"/>
<dbReference type="CDD" id="cd07816">
    <property type="entry name" value="Bet_v1-like"/>
    <property type="match status" value="1"/>
</dbReference>
<comment type="similarity">
    <text evidence="1">Belongs to the BetVI family.</text>
</comment>
<dbReference type="InterPro" id="IPR000916">
    <property type="entry name" value="Bet_v_I/MLP"/>
</dbReference>
<keyword evidence="5" id="KW-1185">Reference proteome</keyword>
<dbReference type="GO" id="GO:0010427">
    <property type="term" value="F:abscisic acid binding"/>
    <property type="evidence" value="ECO:0007669"/>
    <property type="project" value="TreeGrafter"/>
</dbReference>
<dbReference type="Proteomes" id="UP000653305">
    <property type="component" value="Unassembled WGS sequence"/>
</dbReference>
<dbReference type="GO" id="GO:0006952">
    <property type="term" value="P:defense response"/>
    <property type="evidence" value="ECO:0007669"/>
    <property type="project" value="InterPro"/>
</dbReference>
<evidence type="ECO:0000256" key="1">
    <source>
        <dbReference type="ARBA" id="ARBA00009744"/>
    </source>
</evidence>
<accession>A0A830D746</accession>
<dbReference type="InterPro" id="IPR023393">
    <property type="entry name" value="START-like_dom_sf"/>
</dbReference>
<name>A0A830D746_9LAMI</name>